<dbReference type="Pfam" id="PF00392">
    <property type="entry name" value="GntR"/>
    <property type="match status" value="1"/>
</dbReference>
<dbReference type="InterPro" id="IPR036390">
    <property type="entry name" value="WH_DNA-bd_sf"/>
</dbReference>
<dbReference type="GO" id="GO:0003677">
    <property type="term" value="F:DNA binding"/>
    <property type="evidence" value="ECO:0007669"/>
    <property type="project" value="UniProtKB-KW"/>
</dbReference>
<dbReference type="Proteomes" id="UP000598174">
    <property type="component" value="Unassembled WGS sequence"/>
</dbReference>
<keyword evidence="6" id="KW-1185">Reference proteome</keyword>
<comment type="caution">
    <text evidence="5">The sequence shown here is derived from an EMBL/GenBank/DDBJ whole genome shotgun (WGS) entry which is preliminary data.</text>
</comment>
<dbReference type="EMBL" id="BOMM01000016">
    <property type="protein sequence ID" value="GIE10485.1"/>
    <property type="molecule type" value="Genomic_DNA"/>
</dbReference>
<evidence type="ECO:0000313" key="6">
    <source>
        <dbReference type="Proteomes" id="UP000598174"/>
    </source>
</evidence>
<dbReference type="Gene3D" id="3.40.1410.10">
    <property type="entry name" value="Chorismate lyase-like"/>
    <property type="match status" value="1"/>
</dbReference>
<dbReference type="InterPro" id="IPR011663">
    <property type="entry name" value="UTRA"/>
</dbReference>
<dbReference type="RefSeq" id="WP_203817035.1">
    <property type="nucleotide sequence ID" value="NZ_BAAABP010000071.1"/>
</dbReference>
<dbReference type="CDD" id="cd07377">
    <property type="entry name" value="WHTH_GntR"/>
    <property type="match status" value="1"/>
</dbReference>
<keyword evidence="1" id="KW-0805">Transcription regulation</keyword>
<feature type="domain" description="HTH gntR-type" evidence="4">
    <location>
        <begin position="18"/>
        <end position="85"/>
    </location>
</feature>
<dbReference type="SMART" id="SM00866">
    <property type="entry name" value="UTRA"/>
    <property type="match status" value="1"/>
</dbReference>
<protein>
    <submittedName>
        <fullName evidence="5">GntR-family transcriptional regulator</fullName>
    </submittedName>
</protein>
<accession>A0A919MFE3</accession>
<dbReference type="PANTHER" id="PTHR44846">
    <property type="entry name" value="MANNOSYL-D-GLYCERATE TRANSPORT/METABOLISM SYSTEM REPRESSOR MNGR-RELATED"/>
    <property type="match status" value="1"/>
</dbReference>
<dbReference type="Gene3D" id="1.10.10.10">
    <property type="entry name" value="Winged helix-like DNA-binding domain superfamily/Winged helix DNA-binding domain"/>
    <property type="match status" value="1"/>
</dbReference>
<evidence type="ECO:0000313" key="5">
    <source>
        <dbReference type="EMBL" id="GIE10485.1"/>
    </source>
</evidence>
<sequence length="254" mass="27694">MSRPEASPTPLTGRRRRIDDASRVRDLLRSAITSGQYGLSLLPSEPELMLEFAVGRNVIRDALDMLRAEGLIERVQGTGTFVLVTKAEHRFDRVHAINDSVETPRLVGGAFLAWTVITAPRPVAELFGLAAGSECAVLQHVTTIGGETFSVTTSYVTTEVAGRLAGIPFNGDFYVLLERAGHVIRGAELVVEATVADALAAEQLGVAAGLPVLQFTRKLYDPDGRPLELAYVRCRGDRFNLRIKLPRTRREGQS</sequence>
<evidence type="ECO:0000259" key="4">
    <source>
        <dbReference type="PROSITE" id="PS50949"/>
    </source>
</evidence>
<dbReference type="Pfam" id="PF07702">
    <property type="entry name" value="UTRA"/>
    <property type="match status" value="1"/>
</dbReference>
<dbReference type="SMART" id="SM00345">
    <property type="entry name" value="HTH_GNTR"/>
    <property type="match status" value="1"/>
</dbReference>
<dbReference type="GO" id="GO:0045892">
    <property type="term" value="P:negative regulation of DNA-templated transcription"/>
    <property type="evidence" value="ECO:0007669"/>
    <property type="project" value="TreeGrafter"/>
</dbReference>
<dbReference type="PRINTS" id="PR00035">
    <property type="entry name" value="HTHGNTR"/>
</dbReference>
<keyword evidence="3" id="KW-0804">Transcription</keyword>
<dbReference type="AlphaFoldDB" id="A0A919MFE3"/>
<dbReference type="InterPro" id="IPR000524">
    <property type="entry name" value="Tscrpt_reg_HTH_GntR"/>
</dbReference>
<reference evidence="5" key="1">
    <citation type="submission" date="2021-01" db="EMBL/GenBank/DDBJ databases">
        <title>Whole genome shotgun sequence of Actinoplanes ferrugineus NBRC 15555.</title>
        <authorList>
            <person name="Komaki H."/>
            <person name="Tamura T."/>
        </authorList>
    </citation>
    <scope>NUCLEOTIDE SEQUENCE</scope>
    <source>
        <strain evidence="5">NBRC 15555</strain>
    </source>
</reference>
<evidence type="ECO:0000256" key="3">
    <source>
        <dbReference type="ARBA" id="ARBA00023163"/>
    </source>
</evidence>
<dbReference type="PROSITE" id="PS50949">
    <property type="entry name" value="HTH_GNTR"/>
    <property type="match status" value="1"/>
</dbReference>
<dbReference type="InterPro" id="IPR050679">
    <property type="entry name" value="Bact_HTH_transcr_reg"/>
</dbReference>
<dbReference type="SUPFAM" id="SSF64288">
    <property type="entry name" value="Chorismate lyase-like"/>
    <property type="match status" value="1"/>
</dbReference>
<evidence type="ECO:0000256" key="2">
    <source>
        <dbReference type="ARBA" id="ARBA00023125"/>
    </source>
</evidence>
<dbReference type="InterPro" id="IPR036388">
    <property type="entry name" value="WH-like_DNA-bd_sf"/>
</dbReference>
<dbReference type="InterPro" id="IPR028978">
    <property type="entry name" value="Chorismate_lyase_/UTRA_dom_sf"/>
</dbReference>
<dbReference type="PANTHER" id="PTHR44846:SF1">
    <property type="entry name" value="MANNOSYL-D-GLYCERATE TRANSPORT_METABOLISM SYSTEM REPRESSOR MNGR-RELATED"/>
    <property type="match status" value="1"/>
</dbReference>
<keyword evidence="2" id="KW-0238">DNA-binding</keyword>
<name>A0A919MFE3_9ACTN</name>
<proteinExistence type="predicted"/>
<dbReference type="GO" id="GO:0003700">
    <property type="term" value="F:DNA-binding transcription factor activity"/>
    <property type="evidence" value="ECO:0007669"/>
    <property type="project" value="InterPro"/>
</dbReference>
<evidence type="ECO:0000256" key="1">
    <source>
        <dbReference type="ARBA" id="ARBA00023015"/>
    </source>
</evidence>
<gene>
    <name evidence="5" type="ORF">Afe05nite_23250</name>
</gene>
<organism evidence="5 6">
    <name type="scientific">Paractinoplanes ferrugineus</name>
    <dbReference type="NCBI Taxonomy" id="113564"/>
    <lineage>
        <taxon>Bacteria</taxon>
        <taxon>Bacillati</taxon>
        <taxon>Actinomycetota</taxon>
        <taxon>Actinomycetes</taxon>
        <taxon>Micromonosporales</taxon>
        <taxon>Micromonosporaceae</taxon>
        <taxon>Paractinoplanes</taxon>
    </lineage>
</organism>
<dbReference type="SUPFAM" id="SSF46785">
    <property type="entry name" value="Winged helix' DNA-binding domain"/>
    <property type="match status" value="1"/>
</dbReference>